<keyword evidence="5 15" id="KW-0808">Transferase</keyword>
<evidence type="ECO:0000256" key="2">
    <source>
        <dbReference type="ARBA" id="ARBA00010752"/>
    </source>
</evidence>
<keyword evidence="4" id="KW-0963">Cytoplasm</keyword>
<dbReference type="GO" id="GO:0009360">
    <property type="term" value="C:DNA polymerase III complex"/>
    <property type="evidence" value="ECO:0007669"/>
    <property type="project" value="InterPro"/>
</dbReference>
<dbReference type="Proteomes" id="UP000437446">
    <property type="component" value="Unassembled WGS sequence"/>
</dbReference>
<evidence type="ECO:0000256" key="4">
    <source>
        <dbReference type="ARBA" id="ARBA00022490"/>
    </source>
</evidence>
<keyword evidence="8" id="KW-0239">DNA-directed DNA polymerase</keyword>
<evidence type="ECO:0000313" key="15">
    <source>
        <dbReference type="EMBL" id="MTU30805.1"/>
    </source>
</evidence>
<dbReference type="EMBL" id="WNCR01000011">
    <property type="protein sequence ID" value="MTU30805.1"/>
    <property type="molecule type" value="Genomic_DNA"/>
</dbReference>
<evidence type="ECO:0000256" key="11">
    <source>
        <dbReference type="ARBA" id="ARBA00033276"/>
    </source>
</evidence>
<proteinExistence type="inferred from homology"/>
<dbReference type="Pfam" id="PF02768">
    <property type="entry name" value="DNA_pol3_beta_3"/>
    <property type="match status" value="1"/>
</dbReference>
<dbReference type="InterPro" id="IPR022635">
    <property type="entry name" value="DNA_polIII_beta_C"/>
</dbReference>
<evidence type="ECO:0000259" key="14">
    <source>
        <dbReference type="Pfam" id="PF02768"/>
    </source>
</evidence>
<comment type="similarity">
    <text evidence="2">Belongs to the beta sliding clamp family.</text>
</comment>
<gene>
    <name evidence="15" type="primary">dnaN</name>
    <name evidence="15" type="ORF">GMD66_16640</name>
</gene>
<comment type="caution">
    <text evidence="15">The sequence shown here is derived from an EMBL/GenBank/DDBJ whole genome shotgun (WGS) entry which is preliminary data.</text>
</comment>
<dbReference type="PANTHER" id="PTHR30478">
    <property type="entry name" value="DNA POLYMERASE III SUBUNIT BETA"/>
    <property type="match status" value="1"/>
</dbReference>
<dbReference type="Pfam" id="PF00712">
    <property type="entry name" value="DNA_pol3_beta"/>
    <property type="match status" value="1"/>
</dbReference>
<evidence type="ECO:0000256" key="1">
    <source>
        <dbReference type="ARBA" id="ARBA00004496"/>
    </source>
</evidence>
<feature type="domain" description="DNA polymerase III beta sliding clamp C-terminal" evidence="14">
    <location>
        <begin position="253"/>
        <end position="375"/>
    </location>
</feature>
<organism evidence="15 16">
    <name type="scientific">Parabacteroides merdae</name>
    <dbReference type="NCBI Taxonomy" id="46503"/>
    <lineage>
        <taxon>Bacteria</taxon>
        <taxon>Pseudomonadati</taxon>
        <taxon>Bacteroidota</taxon>
        <taxon>Bacteroidia</taxon>
        <taxon>Bacteroidales</taxon>
        <taxon>Tannerellaceae</taxon>
        <taxon>Parabacteroides</taxon>
    </lineage>
</organism>
<dbReference type="InterPro" id="IPR022637">
    <property type="entry name" value="DNA_polIII_beta_cen"/>
</dbReference>
<accession>A0A7K1HHX7</accession>
<evidence type="ECO:0000256" key="7">
    <source>
        <dbReference type="ARBA" id="ARBA00022705"/>
    </source>
</evidence>
<dbReference type="AlphaFoldDB" id="A0A7K1HHX7"/>
<dbReference type="Gene3D" id="3.10.150.10">
    <property type="entry name" value="DNA Polymerase III, subunit A, domain 2"/>
    <property type="match status" value="1"/>
</dbReference>
<dbReference type="InterPro" id="IPR046938">
    <property type="entry name" value="DNA_clamp_sf"/>
</dbReference>
<dbReference type="InterPro" id="IPR001001">
    <property type="entry name" value="DNA_polIII_beta"/>
</dbReference>
<evidence type="ECO:0000313" key="16">
    <source>
        <dbReference type="Proteomes" id="UP000437446"/>
    </source>
</evidence>
<evidence type="ECO:0000259" key="12">
    <source>
        <dbReference type="Pfam" id="PF00712"/>
    </source>
</evidence>
<keyword evidence="9" id="KW-0238">DNA-binding</keyword>
<dbReference type="GO" id="GO:0005737">
    <property type="term" value="C:cytoplasm"/>
    <property type="evidence" value="ECO:0007669"/>
    <property type="project" value="UniProtKB-SubCell"/>
</dbReference>
<sequence length="378" mass="41768">MPSIKLGTMTISVSKNMLLAKLQQLSRIIPSKSTTPIVCNYLFEIKDGRLFITTANDEGRITASLECMAEEDLSICVPASILDGLKTLPEQPLDISINPDNKSILIKYHGGKFEVVGYDSKPFPQKKKTEILDKIKTTAEEFNNGISKVINFADTDELRPIMNSVSIETVPGEIIFVSSNGYGLGLFKRKNKRCTETCSVVISRQIASVLKGLIPLSEEELVIKVGSDWSEISFEDYEISFRNVEGRYPNWRAVVPKSNNLELKADTKLLLGAIKRTSVFSSKVSCLIKLSASYDKLVVSAQDLDYSTSAEETIPVEFGEKEFVIGVKATLIQDMLSGINDDRSILSFGTPSTAILIAPEKQAEGEELTYLLMPMTIQ</sequence>
<dbReference type="Pfam" id="PF02767">
    <property type="entry name" value="DNA_pol3_beta_2"/>
    <property type="match status" value="1"/>
</dbReference>
<keyword evidence="7" id="KW-0235">DNA replication</keyword>
<evidence type="ECO:0000256" key="3">
    <source>
        <dbReference type="ARBA" id="ARBA00021035"/>
    </source>
</evidence>
<comment type="subcellular location">
    <subcellularLocation>
        <location evidence="1">Cytoplasm</location>
    </subcellularLocation>
</comment>
<dbReference type="PANTHER" id="PTHR30478:SF0">
    <property type="entry name" value="BETA SLIDING CLAMP"/>
    <property type="match status" value="1"/>
</dbReference>
<feature type="domain" description="DNA polymerase III beta sliding clamp N-terminal" evidence="12">
    <location>
        <begin position="9"/>
        <end position="124"/>
    </location>
</feature>
<dbReference type="GO" id="GO:0003887">
    <property type="term" value="F:DNA-directed DNA polymerase activity"/>
    <property type="evidence" value="ECO:0007669"/>
    <property type="project" value="UniProtKB-KW"/>
</dbReference>
<dbReference type="SUPFAM" id="SSF55979">
    <property type="entry name" value="DNA clamp"/>
    <property type="match status" value="3"/>
</dbReference>
<dbReference type="SMART" id="SM00480">
    <property type="entry name" value="POL3Bc"/>
    <property type="match status" value="1"/>
</dbReference>
<dbReference type="GO" id="GO:0006271">
    <property type="term" value="P:DNA strand elongation involved in DNA replication"/>
    <property type="evidence" value="ECO:0007669"/>
    <property type="project" value="TreeGrafter"/>
</dbReference>
<protein>
    <recommendedName>
        <fullName evidence="3">Beta sliding clamp</fullName>
    </recommendedName>
    <alternativeName>
        <fullName evidence="11">Beta-clamp processivity factor</fullName>
    </alternativeName>
    <alternativeName>
        <fullName evidence="10">DNA polymerase III beta sliding clamp subunit</fullName>
    </alternativeName>
</protein>
<evidence type="ECO:0000256" key="8">
    <source>
        <dbReference type="ARBA" id="ARBA00022932"/>
    </source>
</evidence>
<dbReference type="Gene3D" id="3.70.10.10">
    <property type="match status" value="1"/>
</dbReference>
<evidence type="ECO:0000256" key="10">
    <source>
        <dbReference type="ARBA" id="ARBA00030988"/>
    </source>
</evidence>
<name>A0A7K1HHX7_9BACT</name>
<dbReference type="GO" id="GO:0008408">
    <property type="term" value="F:3'-5' exonuclease activity"/>
    <property type="evidence" value="ECO:0007669"/>
    <property type="project" value="InterPro"/>
</dbReference>
<keyword evidence="6 15" id="KW-0548">Nucleotidyltransferase</keyword>
<dbReference type="GO" id="GO:0003677">
    <property type="term" value="F:DNA binding"/>
    <property type="evidence" value="ECO:0007669"/>
    <property type="project" value="UniProtKB-KW"/>
</dbReference>
<dbReference type="NCBIfam" id="TIGR00663">
    <property type="entry name" value="dnan"/>
    <property type="match status" value="1"/>
</dbReference>
<evidence type="ECO:0000259" key="13">
    <source>
        <dbReference type="Pfam" id="PF02767"/>
    </source>
</evidence>
<feature type="domain" description="DNA polymerase III beta sliding clamp central" evidence="13">
    <location>
        <begin position="140"/>
        <end position="250"/>
    </location>
</feature>
<dbReference type="InterPro" id="IPR022634">
    <property type="entry name" value="DNA_polIII_beta_N"/>
</dbReference>
<evidence type="ECO:0000256" key="5">
    <source>
        <dbReference type="ARBA" id="ARBA00022679"/>
    </source>
</evidence>
<reference evidence="15 16" key="1">
    <citation type="journal article" date="2019" name="Nat. Med.">
        <title>A library of human gut bacterial isolates paired with longitudinal multiomics data enables mechanistic microbiome research.</title>
        <authorList>
            <person name="Poyet M."/>
            <person name="Groussin M."/>
            <person name="Gibbons S.M."/>
            <person name="Avila-Pacheco J."/>
            <person name="Jiang X."/>
            <person name="Kearney S.M."/>
            <person name="Perrotta A.R."/>
            <person name="Berdy B."/>
            <person name="Zhao S."/>
            <person name="Lieberman T.D."/>
            <person name="Swanson P.K."/>
            <person name="Smith M."/>
            <person name="Roesemann S."/>
            <person name="Alexander J.E."/>
            <person name="Rich S.A."/>
            <person name="Livny J."/>
            <person name="Vlamakis H."/>
            <person name="Clish C."/>
            <person name="Bullock K."/>
            <person name="Deik A."/>
            <person name="Scott J."/>
            <person name="Pierce K.A."/>
            <person name="Xavier R.J."/>
            <person name="Alm E.J."/>
        </authorList>
    </citation>
    <scope>NUCLEOTIDE SEQUENCE [LARGE SCALE GENOMIC DNA]</scope>
    <source>
        <strain evidence="15 16">BIOML-A25</strain>
    </source>
</reference>
<evidence type="ECO:0000256" key="9">
    <source>
        <dbReference type="ARBA" id="ARBA00023125"/>
    </source>
</evidence>
<evidence type="ECO:0000256" key="6">
    <source>
        <dbReference type="ARBA" id="ARBA00022695"/>
    </source>
</evidence>